<evidence type="ECO:0000313" key="2">
    <source>
        <dbReference type="EMBL" id="PIS16841.1"/>
    </source>
</evidence>
<comment type="caution">
    <text evidence="2">The sequence shown here is derived from an EMBL/GenBank/DDBJ whole genome shotgun (WGS) entry which is preliminary data.</text>
</comment>
<feature type="transmembrane region" description="Helical" evidence="1">
    <location>
        <begin position="41"/>
        <end position="61"/>
    </location>
</feature>
<name>A0A2H0WW80_9BACT</name>
<dbReference type="AlphaFoldDB" id="A0A2H0WW80"/>
<reference evidence="3" key="1">
    <citation type="submission" date="2017-09" db="EMBL/GenBank/DDBJ databases">
        <title>Depth-based differentiation of microbial function through sediment-hosted aquifers and enrichment of novel symbionts in the deep terrestrial subsurface.</title>
        <authorList>
            <person name="Probst A.J."/>
            <person name="Ladd B."/>
            <person name="Jarett J.K."/>
            <person name="Geller-Mcgrath D.E."/>
            <person name="Sieber C.M.K."/>
            <person name="Emerson J.B."/>
            <person name="Anantharaman K."/>
            <person name="Thomas B.C."/>
            <person name="Malmstrom R."/>
            <person name="Stieglmeier M."/>
            <person name="Klingl A."/>
            <person name="Woyke T."/>
            <person name="Ryan C.M."/>
            <person name="Banfield J.F."/>
        </authorList>
    </citation>
    <scope>NUCLEOTIDE SEQUENCE [LARGE SCALE GENOMIC DNA]</scope>
</reference>
<keyword evidence="1" id="KW-1133">Transmembrane helix</keyword>
<dbReference type="Proteomes" id="UP000229080">
    <property type="component" value="Unassembled WGS sequence"/>
</dbReference>
<keyword evidence="1" id="KW-0812">Transmembrane</keyword>
<accession>A0A2H0WW80</accession>
<evidence type="ECO:0000313" key="3">
    <source>
        <dbReference type="Proteomes" id="UP000229080"/>
    </source>
</evidence>
<dbReference type="EMBL" id="PEZF01000060">
    <property type="protein sequence ID" value="PIS16841.1"/>
    <property type="molecule type" value="Genomic_DNA"/>
</dbReference>
<feature type="transmembrane region" description="Helical" evidence="1">
    <location>
        <begin position="6"/>
        <end position="29"/>
    </location>
</feature>
<gene>
    <name evidence="2" type="ORF">COT61_01835</name>
</gene>
<protein>
    <submittedName>
        <fullName evidence="2">Uncharacterized protein</fullName>
    </submittedName>
</protein>
<sequence length="77" mass="8469">MFTLFVVIILFVATIAYLWFTFAIVYHLIRFGIGSRPKMIALVFLIGSFILFVAAAISFVATASKLGSFISGSIPNF</sequence>
<keyword evidence="1" id="KW-0472">Membrane</keyword>
<evidence type="ECO:0000256" key="1">
    <source>
        <dbReference type="SAM" id="Phobius"/>
    </source>
</evidence>
<organism evidence="2 3">
    <name type="scientific">Candidatus Portnoybacteria bacterium CG09_land_8_20_14_0_10_44_13</name>
    <dbReference type="NCBI Taxonomy" id="1974811"/>
    <lineage>
        <taxon>Bacteria</taxon>
        <taxon>Candidatus Portnoyibacteriota</taxon>
    </lineage>
</organism>
<proteinExistence type="predicted"/>